<accession>D9XYX9</accession>
<name>D9XYX9_9ACTN</name>
<dbReference type="AlphaFoldDB" id="D9XYX9"/>
<evidence type="ECO:0000313" key="4">
    <source>
        <dbReference type="Proteomes" id="UP000002968"/>
    </source>
</evidence>
<evidence type="ECO:0000256" key="1">
    <source>
        <dbReference type="SAM" id="MobiDB-lite"/>
    </source>
</evidence>
<evidence type="ECO:0000256" key="2">
    <source>
        <dbReference type="SAM" id="Phobius"/>
    </source>
</evidence>
<dbReference type="Proteomes" id="UP000002968">
    <property type="component" value="Unassembled WGS sequence"/>
</dbReference>
<dbReference type="STRING" id="467200.SSRG_02704"/>
<proteinExistence type="predicted"/>
<protein>
    <submittedName>
        <fullName evidence="3">Membrane protein</fullName>
    </submittedName>
</protein>
<keyword evidence="2" id="KW-0472">Membrane</keyword>
<feature type="compositionally biased region" description="Pro residues" evidence="1">
    <location>
        <begin position="19"/>
        <end position="29"/>
    </location>
</feature>
<feature type="region of interest" description="Disordered" evidence="1">
    <location>
        <begin position="129"/>
        <end position="167"/>
    </location>
</feature>
<keyword evidence="2" id="KW-1133">Transmembrane helix</keyword>
<reference evidence="3" key="1">
    <citation type="submission" date="2009-02" db="EMBL/GenBank/DDBJ databases">
        <title>Annotation of Streptomyces griseoflavus strain Tu4000.</title>
        <authorList>
            <consortium name="The Broad Institute Genome Sequencing Platform"/>
            <consortium name="Broad Institute Microbial Sequencing Center"/>
            <person name="Fischbach M."/>
            <person name="Godfrey P."/>
            <person name="Ward D."/>
            <person name="Young S."/>
            <person name="Zeng Q."/>
            <person name="Koehrsen M."/>
            <person name="Alvarado L."/>
            <person name="Berlin A.M."/>
            <person name="Bochicchio J."/>
            <person name="Borenstein D."/>
            <person name="Chapman S.B."/>
            <person name="Chen Z."/>
            <person name="Engels R."/>
            <person name="Freedman E."/>
            <person name="Gellesch M."/>
            <person name="Goldberg J."/>
            <person name="Griggs A."/>
            <person name="Gujja S."/>
            <person name="Heilman E.R."/>
            <person name="Heiman D.I."/>
            <person name="Hepburn T.A."/>
            <person name="Howarth C."/>
            <person name="Jen D."/>
            <person name="Larson L."/>
            <person name="Lewis B."/>
            <person name="Mehta T."/>
            <person name="Park D."/>
            <person name="Pearson M."/>
            <person name="Richards J."/>
            <person name="Roberts A."/>
            <person name="Saif S."/>
            <person name="Shea T.D."/>
            <person name="Shenoy N."/>
            <person name="Sisk P."/>
            <person name="Stolte C."/>
            <person name="Sykes S.N."/>
            <person name="Thomson T."/>
            <person name="Walk T."/>
            <person name="White J."/>
            <person name="Yandava C."/>
            <person name="Straight P."/>
            <person name="Clardy J."/>
            <person name="Hung D."/>
            <person name="Kolter R."/>
            <person name="Mekalanos J."/>
            <person name="Walker S."/>
            <person name="Walsh C.T."/>
            <person name="Wieland-Brown L.C."/>
            <person name="Haas B."/>
            <person name="Nusbaum C."/>
            <person name="Birren B."/>
        </authorList>
    </citation>
    <scope>NUCLEOTIDE SEQUENCE [LARGE SCALE GENOMIC DNA]</scope>
    <source>
        <strain evidence="3">Tu4000</strain>
    </source>
</reference>
<dbReference type="eggNOG" id="ENOG50324KR">
    <property type="taxonomic scope" value="Bacteria"/>
</dbReference>
<organism evidence="3 4">
    <name type="scientific">Streptomyces griseoflavus Tu4000</name>
    <dbReference type="NCBI Taxonomy" id="467200"/>
    <lineage>
        <taxon>Bacteria</taxon>
        <taxon>Bacillati</taxon>
        <taxon>Actinomycetota</taxon>
        <taxon>Actinomycetes</taxon>
        <taxon>Kitasatosporales</taxon>
        <taxon>Streptomycetaceae</taxon>
        <taxon>Streptomyces</taxon>
    </lineage>
</organism>
<sequence length="167" mass="16518">MTPCGARLAPLALREQPATAPPRPAPPGSPYDEGVTRSSRSCSRPARRPLVLLVMAVLAGVLGMHGLAPGVVPAAHAGAGHARTAAAPHGTPHANGACAHPDGGSGHLAHADATCAAAGTATTYTPPALAGALPDAPADSFPAAAGTRPDRDGRAPPDLSELQLLRI</sequence>
<dbReference type="HOGENOM" id="CLU_135674_0_0_11"/>
<feature type="compositionally biased region" description="Low complexity" evidence="1">
    <location>
        <begin position="129"/>
        <end position="145"/>
    </location>
</feature>
<keyword evidence="2" id="KW-0812">Transmembrane</keyword>
<dbReference type="EMBL" id="GG657758">
    <property type="protein sequence ID" value="EFL39900.1"/>
    <property type="molecule type" value="Genomic_DNA"/>
</dbReference>
<keyword evidence="4" id="KW-1185">Reference proteome</keyword>
<dbReference type="Pfam" id="PF19650">
    <property type="entry name" value="DUF6153"/>
    <property type="match status" value="1"/>
</dbReference>
<gene>
    <name evidence="3" type="ORF">SSRG_02704</name>
</gene>
<evidence type="ECO:0000313" key="3">
    <source>
        <dbReference type="EMBL" id="EFL39900.1"/>
    </source>
</evidence>
<feature type="region of interest" description="Disordered" evidence="1">
    <location>
        <begin position="1"/>
        <end position="43"/>
    </location>
</feature>
<dbReference type="InterPro" id="IPR046151">
    <property type="entry name" value="DUF6153"/>
</dbReference>
<feature type="transmembrane region" description="Helical" evidence="2">
    <location>
        <begin position="50"/>
        <end position="68"/>
    </location>
</feature>